<dbReference type="PRINTS" id="PR00723">
    <property type="entry name" value="SUBTILISIN"/>
</dbReference>
<feature type="domain" description="Fervidolysin-like N-terminal prodomain" evidence="10">
    <location>
        <begin position="31"/>
        <end position="97"/>
    </location>
</feature>
<dbReference type="InterPro" id="IPR023828">
    <property type="entry name" value="Peptidase_S8_Ser-AS"/>
</dbReference>
<name>A0ABW5P897_9BACL</name>
<dbReference type="PANTHER" id="PTHR43806:SF11">
    <property type="entry name" value="CEREVISIN-RELATED"/>
    <property type="match status" value="1"/>
</dbReference>
<gene>
    <name evidence="11" type="ORF">ACFSUF_03540</name>
</gene>
<evidence type="ECO:0000256" key="6">
    <source>
        <dbReference type="ARBA" id="ARBA00022825"/>
    </source>
</evidence>
<reference evidence="12" key="1">
    <citation type="journal article" date="2019" name="Int. J. Syst. Evol. Microbiol.">
        <title>The Global Catalogue of Microorganisms (GCM) 10K type strain sequencing project: providing services to taxonomists for standard genome sequencing and annotation.</title>
        <authorList>
            <consortium name="The Broad Institute Genomics Platform"/>
            <consortium name="The Broad Institute Genome Sequencing Center for Infectious Disease"/>
            <person name="Wu L."/>
            <person name="Ma J."/>
        </authorList>
    </citation>
    <scope>NUCLEOTIDE SEQUENCE [LARGE SCALE GENOMIC DNA]</scope>
    <source>
        <strain evidence="12">KCTC 3950</strain>
    </source>
</reference>
<dbReference type="Pfam" id="PF22148">
    <property type="entry name" value="Fervidolysin_NPro-like"/>
    <property type="match status" value="1"/>
</dbReference>
<dbReference type="SUPFAM" id="SSF52743">
    <property type="entry name" value="Subtilisin-like"/>
    <property type="match status" value="1"/>
</dbReference>
<dbReference type="PANTHER" id="PTHR43806">
    <property type="entry name" value="PEPTIDASE S8"/>
    <property type="match status" value="1"/>
</dbReference>
<keyword evidence="3" id="KW-0964">Secreted</keyword>
<evidence type="ECO:0000256" key="8">
    <source>
        <dbReference type="RuleBase" id="RU003355"/>
    </source>
</evidence>
<protein>
    <submittedName>
        <fullName evidence="11">S8 family peptidase</fullName>
        <ecNumber evidence="11">3.4.-.-</ecNumber>
    </submittedName>
</protein>
<feature type="active site" description="Charge relay system" evidence="7">
    <location>
        <position position="142"/>
    </location>
</feature>
<dbReference type="InterPro" id="IPR015500">
    <property type="entry name" value="Peptidase_S8_subtilisin-rel"/>
</dbReference>
<evidence type="ECO:0000256" key="2">
    <source>
        <dbReference type="ARBA" id="ARBA00011073"/>
    </source>
</evidence>
<evidence type="ECO:0000256" key="7">
    <source>
        <dbReference type="PROSITE-ProRule" id="PRU01240"/>
    </source>
</evidence>
<evidence type="ECO:0000259" key="10">
    <source>
        <dbReference type="Pfam" id="PF22148"/>
    </source>
</evidence>
<dbReference type="Proteomes" id="UP001597541">
    <property type="component" value="Unassembled WGS sequence"/>
</dbReference>
<dbReference type="PROSITE" id="PS00136">
    <property type="entry name" value="SUBTILASE_ASP"/>
    <property type="match status" value="1"/>
</dbReference>
<dbReference type="PROSITE" id="PS51892">
    <property type="entry name" value="SUBTILASE"/>
    <property type="match status" value="1"/>
</dbReference>
<dbReference type="InterPro" id="IPR036852">
    <property type="entry name" value="Peptidase_S8/S53_dom_sf"/>
</dbReference>
<dbReference type="InterPro" id="IPR000209">
    <property type="entry name" value="Peptidase_S8/S53_dom"/>
</dbReference>
<dbReference type="EMBL" id="JBHUME010000002">
    <property type="protein sequence ID" value="MFD2611492.1"/>
    <property type="molecule type" value="Genomic_DNA"/>
</dbReference>
<sequence>MWIGIVLTAVILAVLIWYVVAQEDNELAKTAVSNQLIVKFKEGIAPERMNAIHRKYRCEVMEEQKALGYYVLSSKRSTRWMMSKYNKLDEVDYAEPNYKFQAFLTPNDTYFQAYQYGPQRISAPSAWDVTTSSSNIRIAVIDSGVQLNHPDLSGKLLPGYDFVSRDGLPEDGNGHGTHVAGIAAAATNNARGIAGIAPNASILPVRVLDNSGSGSLATVANGIIYAADQGAQVINLSLGSTSGALTLQNAINYAWNKGAVLVAAAGNDGVSTPNFPAYYTNVIAVASTDETDNKSPFSNYGSWVEVAAPGSAILSTYTGGYYAYLDGTSMASPHVAGLAALLAAQGWTNLQIRNVICNTSDPISGTGIYWRFGRVNAARAVSSPVNPQL</sequence>
<comment type="subcellular location">
    <subcellularLocation>
        <location evidence="1">Secreted</location>
    </subcellularLocation>
</comment>
<dbReference type="InterPro" id="IPR023827">
    <property type="entry name" value="Peptidase_S8_Asp-AS"/>
</dbReference>
<dbReference type="PROSITE" id="PS00138">
    <property type="entry name" value="SUBTILASE_SER"/>
    <property type="match status" value="1"/>
</dbReference>
<feature type="active site" description="Charge relay system" evidence="7">
    <location>
        <position position="175"/>
    </location>
</feature>
<organism evidence="11 12">
    <name type="scientific">Paenibacillus gansuensis</name>
    <dbReference type="NCBI Taxonomy" id="306542"/>
    <lineage>
        <taxon>Bacteria</taxon>
        <taxon>Bacillati</taxon>
        <taxon>Bacillota</taxon>
        <taxon>Bacilli</taxon>
        <taxon>Bacillales</taxon>
        <taxon>Paenibacillaceae</taxon>
        <taxon>Paenibacillus</taxon>
    </lineage>
</organism>
<dbReference type="EC" id="3.4.-.-" evidence="11"/>
<evidence type="ECO:0000256" key="3">
    <source>
        <dbReference type="ARBA" id="ARBA00022525"/>
    </source>
</evidence>
<dbReference type="CDD" id="cd07484">
    <property type="entry name" value="Peptidases_S8_Thermitase_like"/>
    <property type="match status" value="1"/>
</dbReference>
<dbReference type="RefSeq" id="WP_377600149.1">
    <property type="nucleotide sequence ID" value="NZ_JBHUME010000002.1"/>
</dbReference>
<dbReference type="Gene3D" id="3.40.50.200">
    <property type="entry name" value="Peptidase S8/S53 domain"/>
    <property type="match status" value="1"/>
</dbReference>
<feature type="active site" description="Charge relay system" evidence="7">
    <location>
        <position position="329"/>
    </location>
</feature>
<evidence type="ECO:0000313" key="12">
    <source>
        <dbReference type="Proteomes" id="UP001597541"/>
    </source>
</evidence>
<dbReference type="InterPro" id="IPR054399">
    <property type="entry name" value="Fervidolysin-like_N_prodom"/>
</dbReference>
<keyword evidence="4 7" id="KW-0645">Protease</keyword>
<dbReference type="InterPro" id="IPR022398">
    <property type="entry name" value="Peptidase_S8_His-AS"/>
</dbReference>
<evidence type="ECO:0000256" key="1">
    <source>
        <dbReference type="ARBA" id="ARBA00004613"/>
    </source>
</evidence>
<keyword evidence="6 7" id="KW-0720">Serine protease</keyword>
<comment type="similarity">
    <text evidence="2 7 8">Belongs to the peptidase S8 family.</text>
</comment>
<dbReference type="PROSITE" id="PS00137">
    <property type="entry name" value="SUBTILASE_HIS"/>
    <property type="match status" value="1"/>
</dbReference>
<comment type="caution">
    <text evidence="11">The sequence shown here is derived from an EMBL/GenBank/DDBJ whole genome shotgun (WGS) entry which is preliminary data.</text>
</comment>
<evidence type="ECO:0000256" key="4">
    <source>
        <dbReference type="ARBA" id="ARBA00022670"/>
    </source>
</evidence>
<proteinExistence type="inferred from homology"/>
<dbReference type="InterPro" id="IPR050131">
    <property type="entry name" value="Peptidase_S8_subtilisin-like"/>
</dbReference>
<keyword evidence="12" id="KW-1185">Reference proteome</keyword>
<dbReference type="InterPro" id="IPR034084">
    <property type="entry name" value="Thermitase-like_dom"/>
</dbReference>
<dbReference type="Pfam" id="PF00082">
    <property type="entry name" value="Peptidase_S8"/>
    <property type="match status" value="1"/>
</dbReference>
<keyword evidence="5 7" id="KW-0378">Hydrolase</keyword>
<evidence type="ECO:0000259" key="9">
    <source>
        <dbReference type="Pfam" id="PF00082"/>
    </source>
</evidence>
<accession>A0ABW5P897</accession>
<feature type="domain" description="Peptidase S8/S53" evidence="9">
    <location>
        <begin position="134"/>
        <end position="362"/>
    </location>
</feature>
<dbReference type="GO" id="GO:0016787">
    <property type="term" value="F:hydrolase activity"/>
    <property type="evidence" value="ECO:0007669"/>
    <property type="project" value="UniProtKB-KW"/>
</dbReference>
<evidence type="ECO:0000256" key="5">
    <source>
        <dbReference type="ARBA" id="ARBA00022801"/>
    </source>
</evidence>
<evidence type="ECO:0000313" key="11">
    <source>
        <dbReference type="EMBL" id="MFD2611492.1"/>
    </source>
</evidence>